<dbReference type="GO" id="GO:0005634">
    <property type="term" value="C:nucleus"/>
    <property type="evidence" value="ECO:0007669"/>
    <property type="project" value="UniProtKB-SubCell"/>
</dbReference>
<evidence type="ECO:0000256" key="6">
    <source>
        <dbReference type="SAM" id="MobiDB-lite"/>
    </source>
</evidence>
<sequence>MSRQNENAYMPFDLDTGIDMPFHDPMTAPNDFDAFGDLMAHDFHLDGDMAGLGGGTFQGSLPFDTLPFDTFQPTQEFSQVLQTGTPQAGGTSSQLTTPGSSHSAVSNPTDSRPETPSHTVAFPAATSQKVPPKVGTRFSKESLRVLRNWLSSHSHHPFPTDDERQMLERRTGLTKTQILNWLANARRRGKIAEFRTVSPGTQSPSSKPRDIPRRAGTPAPRERTPFMNPLERWVDSPPEHEPAEATAIARAVACSSPPLDYDEASEAEPANTGSGSSHYRPSPASSVGTSRSSSGSCYSFESRDSATSLGLFSRRQRQRRKRHGIKRRNGAKTPLTAPLNTFQCTFCTETFSTKHTWQRHEKSLHLALERWVCAPSGPRTTNPDGTTTCVFCHEANPDDGHIDQHNYAICQERQLEERTFHRKDHLGQHLRLVHNLKPEQLGQQLSLWKMETPEIKSRCGFCGIVMDTWAARTDHLAEHFKTGCTMSDWNGDWGFEPSVADLIPQERTSPFPFTARHSLLESPRNAYELITLELVNYVDMYYDQTGRVPSSQEIQFDACRIIFAAEVPAYRGAECGSWLRDLILSEDDIVQRAKLSPLRSAIESRLTFLRIIGQDNPFEGCPLEARLVEYVKGRAGQVLTDRELQHEACRIIQNMETDSTSPADIPATWLLELARASTAWLRTFRQRVGLPHAETAPAAPDPSMIDLILHNYNELERKLTEHVEILRGHGIEPDDVNLRQQAMRVIGEFDNAEWREAAANNHAWLARFKRRHLPWSTSYTPPETPAQQDDKHPPTVGSLKQASGTDALLSSSGSRDPGRPPPSSINKALEPRIGPPPVRNAKKGFYFLNDPNFDRWVAKELARWVAATMSPHNPNQHVPTDEELQHQARWIIYEDGDPFNMTDADNAEWLRRFKRDVGILKDVGPGLDVYGV</sequence>
<reference evidence="11" key="1">
    <citation type="journal article" date="2014" name="Genome Announc.">
        <title>Genome sequence and annotation of Acremonium chrysogenum, producer of the beta-lactam antibiotic cephalosporin C.</title>
        <authorList>
            <person name="Terfehr D."/>
            <person name="Dahlmann T.A."/>
            <person name="Specht T."/>
            <person name="Zadra I."/>
            <person name="Kuernsteiner H."/>
            <person name="Kueck U."/>
        </authorList>
    </citation>
    <scope>NUCLEOTIDE SEQUENCE [LARGE SCALE GENOMIC DNA]</scope>
    <source>
        <strain evidence="11">ATCC 11550 / CBS 779.69 / DSM 880 / IAM 14645 / JCM 23072 / IMI 49137</strain>
    </source>
</reference>
<keyword evidence="2 5" id="KW-0371">Homeobox</keyword>
<dbReference type="InterPro" id="IPR006600">
    <property type="entry name" value="HTH_CenpB_DNA-bd_dom"/>
</dbReference>
<dbReference type="PROSITE" id="PS00028">
    <property type="entry name" value="ZINC_FINGER_C2H2_1"/>
    <property type="match status" value="1"/>
</dbReference>
<keyword evidence="4" id="KW-0862">Zinc</keyword>
<feature type="region of interest" description="Disordered" evidence="6">
    <location>
        <begin position="258"/>
        <end position="334"/>
    </location>
</feature>
<proteinExistence type="predicted"/>
<dbReference type="GO" id="GO:0008270">
    <property type="term" value="F:zinc ion binding"/>
    <property type="evidence" value="ECO:0007669"/>
    <property type="project" value="UniProtKB-KW"/>
</dbReference>
<dbReference type="Gene3D" id="1.10.10.60">
    <property type="entry name" value="Homeodomain-like"/>
    <property type="match status" value="1"/>
</dbReference>
<evidence type="ECO:0000313" key="10">
    <source>
        <dbReference type="EMBL" id="KFH48579.1"/>
    </source>
</evidence>
<dbReference type="InterPro" id="IPR001356">
    <property type="entry name" value="HD"/>
</dbReference>
<feature type="compositionally biased region" description="Low complexity" evidence="6">
    <location>
        <begin position="282"/>
        <end position="300"/>
    </location>
</feature>
<dbReference type="InterPro" id="IPR009057">
    <property type="entry name" value="Homeodomain-like_sf"/>
</dbReference>
<feature type="region of interest" description="Disordered" evidence="6">
    <location>
        <begin position="195"/>
        <end position="246"/>
    </location>
</feature>
<dbReference type="InterPro" id="IPR008422">
    <property type="entry name" value="KN_HD"/>
</dbReference>
<feature type="region of interest" description="Disordered" evidence="6">
    <location>
        <begin position="776"/>
        <end position="836"/>
    </location>
</feature>
<name>A0A086TGU7_HAPC1</name>
<protein>
    <submittedName>
        <fullName evidence="10">Homeobox protein-like protein</fullName>
    </submittedName>
</protein>
<evidence type="ECO:0000313" key="11">
    <source>
        <dbReference type="Proteomes" id="UP000029964"/>
    </source>
</evidence>
<dbReference type="Pfam" id="PF03221">
    <property type="entry name" value="HTH_Tnp_Tc5"/>
    <property type="match status" value="1"/>
</dbReference>
<organism evidence="10 11">
    <name type="scientific">Hapsidospora chrysogenum (strain ATCC 11550 / CBS 779.69 / DSM 880 / IAM 14645 / JCM 23072 / IMI 49137)</name>
    <name type="common">Acremonium chrysogenum</name>
    <dbReference type="NCBI Taxonomy" id="857340"/>
    <lineage>
        <taxon>Eukaryota</taxon>
        <taxon>Fungi</taxon>
        <taxon>Dikarya</taxon>
        <taxon>Ascomycota</taxon>
        <taxon>Pezizomycotina</taxon>
        <taxon>Sordariomycetes</taxon>
        <taxon>Hypocreomycetidae</taxon>
        <taxon>Hypocreales</taxon>
        <taxon>Bionectriaceae</taxon>
        <taxon>Hapsidospora</taxon>
    </lineage>
</organism>
<feature type="domain" description="HTH CENPB-type" evidence="9">
    <location>
        <begin position="703"/>
        <end position="778"/>
    </location>
</feature>
<dbReference type="Pfam" id="PF05920">
    <property type="entry name" value="Homeobox_KN"/>
    <property type="match status" value="1"/>
</dbReference>
<dbReference type="SMART" id="SM00355">
    <property type="entry name" value="ZnF_C2H2"/>
    <property type="match status" value="3"/>
</dbReference>
<feature type="compositionally biased region" description="Basic residues" evidence="6">
    <location>
        <begin position="314"/>
        <end position="330"/>
    </location>
</feature>
<dbReference type="SMART" id="SM00389">
    <property type="entry name" value="HOX"/>
    <property type="match status" value="1"/>
</dbReference>
<comment type="caution">
    <text evidence="10">The sequence shown here is derived from an EMBL/GenBank/DDBJ whole genome shotgun (WGS) entry which is preliminary data.</text>
</comment>
<keyword evidence="1 5" id="KW-0238">DNA-binding</keyword>
<dbReference type="HOGENOM" id="CLU_008497_2_0_1"/>
<feature type="compositionally biased region" description="Basic and acidic residues" evidence="6">
    <location>
        <begin position="232"/>
        <end position="243"/>
    </location>
</feature>
<accession>A0A086TGU7</accession>
<dbReference type="CDD" id="cd00086">
    <property type="entry name" value="homeodomain"/>
    <property type="match status" value="1"/>
</dbReference>
<evidence type="ECO:0000256" key="3">
    <source>
        <dbReference type="ARBA" id="ARBA00023242"/>
    </source>
</evidence>
<evidence type="ECO:0000256" key="4">
    <source>
        <dbReference type="PROSITE-ProRule" id="PRU00042"/>
    </source>
</evidence>
<feature type="compositionally biased region" description="Polar residues" evidence="6">
    <location>
        <begin position="776"/>
        <end position="787"/>
    </location>
</feature>
<dbReference type="OrthoDB" id="10056939at2759"/>
<dbReference type="GO" id="GO:0006355">
    <property type="term" value="P:regulation of DNA-templated transcription"/>
    <property type="evidence" value="ECO:0007669"/>
    <property type="project" value="InterPro"/>
</dbReference>
<keyword evidence="4" id="KW-0863">Zinc-finger</keyword>
<keyword evidence="3 5" id="KW-0539">Nucleus</keyword>
<gene>
    <name evidence="10" type="ORF">ACRE_003950</name>
</gene>
<evidence type="ECO:0000256" key="1">
    <source>
        <dbReference type="ARBA" id="ARBA00023125"/>
    </source>
</evidence>
<evidence type="ECO:0000259" key="8">
    <source>
        <dbReference type="PROSITE" id="PS50157"/>
    </source>
</evidence>
<dbReference type="GO" id="GO:0003677">
    <property type="term" value="F:DNA binding"/>
    <property type="evidence" value="ECO:0007669"/>
    <property type="project" value="UniProtKB-UniRule"/>
</dbReference>
<dbReference type="Proteomes" id="UP000029964">
    <property type="component" value="Unassembled WGS sequence"/>
</dbReference>
<dbReference type="PANTHER" id="PTHR11850">
    <property type="entry name" value="HOMEOBOX PROTEIN TRANSCRIPTION FACTORS"/>
    <property type="match status" value="1"/>
</dbReference>
<keyword evidence="11" id="KW-1185">Reference proteome</keyword>
<dbReference type="PROSITE" id="PS51253">
    <property type="entry name" value="HTH_CENPB"/>
    <property type="match status" value="1"/>
</dbReference>
<dbReference type="STRING" id="857340.A0A086TGU7"/>
<feature type="domain" description="Homeobox" evidence="7">
    <location>
        <begin position="129"/>
        <end position="192"/>
    </location>
</feature>
<feature type="domain" description="C2H2-type" evidence="8">
    <location>
        <begin position="342"/>
        <end position="370"/>
    </location>
</feature>
<evidence type="ECO:0000256" key="5">
    <source>
        <dbReference type="PROSITE-ProRule" id="PRU00108"/>
    </source>
</evidence>
<dbReference type="InterPro" id="IPR013087">
    <property type="entry name" value="Znf_C2H2_type"/>
</dbReference>
<evidence type="ECO:0000259" key="9">
    <source>
        <dbReference type="PROSITE" id="PS51253"/>
    </source>
</evidence>
<dbReference type="AlphaFoldDB" id="A0A086TGU7"/>
<evidence type="ECO:0000256" key="2">
    <source>
        <dbReference type="ARBA" id="ARBA00023155"/>
    </source>
</evidence>
<dbReference type="PROSITE" id="PS50071">
    <property type="entry name" value="HOMEOBOX_2"/>
    <property type="match status" value="1"/>
</dbReference>
<feature type="DNA-binding region" description="Homeobox" evidence="5">
    <location>
        <begin position="131"/>
        <end position="193"/>
    </location>
</feature>
<comment type="subcellular location">
    <subcellularLocation>
        <location evidence="5">Nucleus</location>
    </subcellularLocation>
</comment>
<dbReference type="SUPFAM" id="SSF46689">
    <property type="entry name" value="Homeodomain-like"/>
    <property type="match status" value="2"/>
</dbReference>
<dbReference type="EMBL" id="JPKY01000002">
    <property type="protein sequence ID" value="KFH48579.1"/>
    <property type="molecule type" value="Genomic_DNA"/>
</dbReference>
<dbReference type="PROSITE" id="PS50157">
    <property type="entry name" value="ZINC_FINGER_C2H2_2"/>
    <property type="match status" value="1"/>
</dbReference>
<evidence type="ECO:0000259" key="7">
    <source>
        <dbReference type="PROSITE" id="PS50071"/>
    </source>
</evidence>
<feature type="region of interest" description="Disordered" evidence="6">
    <location>
        <begin position="83"/>
        <end position="117"/>
    </location>
</feature>
<dbReference type="InterPro" id="IPR050224">
    <property type="entry name" value="TALE_homeobox"/>
</dbReference>
<keyword evidence="4" id="KW-0479">Metal-binding</keyword>